<dbReference type="eggNOG" id="ENOG50317T4">
    <property type="taxonomic scope" value="Bacteria"/>
</dbReference>
<feature type="signal peptide" evidence="1">
    <location>
        <begin position="1"/>
        <end position="25"/>
    </location>
</feature>
<name>F9UHD1_9GAMM</name>
<sequence length="271" mass="29382">MFIGKKQLSFAGALMALLFTSAIHAGVKLESELTQEKLAQPGEHYRGTLVLRNTGATMAEAKVYQTDYSFASDGSNAYGAPGRLPRSNAKWISLSRELVQIPPSGTERLDFEVKVPADKGLSGTYWSMVMIEPITEASAEAAEPLPERTTRLTQVVRYGVQIVTHLGKTGEAGLVFTNPQIVKENGQRLFTIDVENTGQRWLSPGLSLELYNQSGAPVGKFEGPAKRLYPATSARFQMDLGEVPDGKYLGLVVADGTGDNLFGANVELEIE</sequence>
<feature type="chain" id="PRO_5003387911" description="P pilus assembly protein, chaperone PapD" evidence="1">
    <location>
        <begin position="26"/>
        <end position="271"/>
    </location>
</feature>
<dbReference type="EMBL" id="AFWV01000018">
    <property type="protein sequence ID" value="EGV16389.1"/>
    <property type="molecule type" value="Genomic_DNA"/>
</dbReference>
<reference evidence="2 3" key="1">
    <citation type="submission" date="2011-06" db="EMBL/GenBank/DDBJ databases">
        <title>The draft genome of Thiocapsa marina 5811.</title>
        <authorList>
            <consortium name="US DOE Joint Genome Institute (JGI-PGF)"/>
            <person name="Lucas S."/>
            <person name="Han J."/>
            <person name="Cheng J.-F."/>
            <person name="Goodwin L."/>
            <person name="Pitluck S."/>
            <person name="Peters L."/>
            <person name="Land M.L."/>
            <person name="Hauser L."/>
            <person name="Vogl K."/>
            <person name="Liu Z."/>
            <person name="Imhoff J."/>
            <person name="Thiel V."/>
            <person name="Frigaard N.-U."/>
            <person name="Bryant D."/>
            <person name="Woyke T.J."/>
        </authorList>
    </citation>
    <scope>NUCLEOTIDE SEQUENCE [LARGE SCALE GENOMIC DNA]</scope>
    <source>
        <strain evidence="2 3">5811</strain>
    </source>
</reference>
<keyword evidence="3" id="KW-1185">Reference proteome</keyword>
<evidence type="ECO:0000313" key="2">
    <source>
        <dbReference type="EMBL" id="EGV16389.1"/>
    </source>
</evidence>
<dbReference type="OrthoDB" id="1119204at2"/>
<dbReference type="Proteomes" id="UP000005459">
    <property type="component" value="Unassembled WGS sequence"/>
</dbReference>
<evidence type="ECO:0000256" key="1">
    <source>
        <dbReference type="SAM" id="SignalP"/>
    </source>
</evidence>
<gene>
    <name evidence="2" type="ORF">ThimaDRAFT_4334</name>
</gene>
<dbReference type="RefSeq" id="WP_007195206.1">
    <property type="nucleotide sequence ID" value="NZ_AFWV01000018.1"/>
</dbReference>
<accession>F9UHD1</accession>
<protein>
    <recommendedName>
        <fullName evidence="4">P pilus assembly protein, chaperone PapD</fullName>
    </recommendedName>
</protein>
<dbReference type="AlphaFoldDB" id="F9UHD1"/>
<proteinExistence type="predicted"/>
<evidence type="ECO:0000313" key="3">
    <source>
        <dbReference type="Proteomes" id="UP000005459"/>
    </source>
</evidence>
<organism evidence="2 3">
    <name type="scientific">Thiocapsa marina 5811</name>
    <dbReference type="NCBI Taxonomy" id="768671"/>
    <lineage>
        <taxon>Bacteria</taxon>
        <taxon>Pseudomonadati</taxon>
        <taxon>Pseudomonadota</taxon>
        <taxon>Gammaproteobacteria</taxon>
        <taxon>Chromatiales</taxon>
        <taxon>Chromatiaceae</taxon>
        <taxon>Thiocapsa</taxon>
    </lineage>
</organism>
<dbReference type="STRING" id="768671.ThimaDRAFT_4334"/>
<keyword evidence="1" id="KW-0732">Signal</keyword>
<evidence type="ECO:0008006" key="4">
    <source>
        <dbReference type="Google" id="ProtNLM"/>
    </source>
</evidence>